<keyword evidence="5" id="KW-1185">Reference proteome</keyword>
<dbReference type="EMBL" id="ASHX02000001">
    <property type="protein sequence ID" value="OEJ93167.1"/>
    <property type="molecule type" value="Genomic_DNA"/>
</dbReference>
<evidence type="ECO:0000256" key="2">
    <source>
        <dbReference type="ARBA" id="ARBA00022553"/>
    </source>
</evidence>
<dbReference type="GO" id="GO:0031177">
    <property type="term" value="F:phosphopantetheine binding"/>
    <property type="evidence" value="ECO:0007669"/>
    <property type="project" value="InterPro"/>
</dbReference>
<name>A0A1D3DLH4_9ACTN</name>
<dbReference type="SUPFAM" id="SSF47336">
    <property type="entry name" value="ACP-like"/>
    <property type="match status" value="1"/>
</dbReference>
<organism evidence="4 5">
    <name type="scientific">Streptomyces thermolilacinus SPC6</name>
    <dbReference type="NCBI Taxonomy" id="1306406"/>
    <lineage>
        <taxon>Bacteria</taxon>
        <taxon>Bacillati</taxon>
        <taxon>Actinomycetota</taxon>
        <taxon>Actinomycetes</taxon>
        <taxon>Kitasatosporales</taxon>
        <taxon>Streptomycetaceae</taxon>
        <taxon>Streptomyces</taxon>
    </lineage>
</organism>
<dbReference type="SMART" id="SM00823">
    <property type="entry name" value="PKS_PP"/>
    <property type="match status" value="1"/>
</dbReference>
<reference evidence="4 5" key="1">
    <citation type="journal article" date="2013" name="Genome Announc.">
        <title>Genome Sequence of Streptomyces violaceusniger Strain SPC6, a Halotolerant Streptomycete That Exhibits Rapid Growth and Development.</title>
        <authorList>
            <person name="Chen X."/>
            <person name="Zhang B."/>
            <person name="Zhang W."/>
            <person name="Wu X."/>
            <person name="Zhang M."/>
            <person name="Chen T."/>
            <person name="Liu G."/>
            <person name="Dyson P."/>
        </authorList>
    </citation>
    <scope>NUCLEOTIDE SEQUENCE [LARGE SCALE GENOMIC DNA]</scope>
    <source>
        <strain evidence="4 5">SPC6</strain>
    </source>
</reference>
<evidence type="ECO:0000256" key="1">
    <source>
        <dbReference type="ARBA" id="ARBA00022450"/>
    </source>
</evidence>
<protein>
    <recommendedName>
        <fullName evidence="3">Carrier domain-containing protein</fullName>
    </recommendedName>
</protein>
<evidence type="ECO:0000313" key="4">
    <source>
        <dbReference type="EMBL" id="OEJ93167.1"/>
    </source>
</evidence>
<evidence type="ECO:0000259" key="3">
    <source>
        <dbReference type="PROSITE" id="PS50075"/>
    </source>
</evidence>
<feature type="domain" description="Carrier" evidence="3">
    <location>
        <begin position="1"/>
        <end position="74"/>
    </location>
</feature>
<dbReference type="OrthoDB" id="4671961at2"/>
<gene>
    <name evidence="4" type="ORF">J116_000330</name>
</gene>
<proteinExistence type="predicted"/>
<comment type="caution">
    <text evidence="4">The sequence shown here is derived from an EMBL/GenBank/DDBJ whole genome shotgun (WGS) entry which is preliminary data.</text>
</comment>
<accession>A0A1D3DLH4</accession>
<dbReference type="GO" id="GO:0017000">
    <property type="term" value="P:antibiotic biosynthetic process"/>
    <property type="evidence" value="ECO:0007669"/>
    <property type="project" value="UniProtKB-ARBA"/>
</dbReference>
<dbReference type="PROSITE" id="PS50075">
    <property type="entry name" value="CARRIER"/>
    <property type="match status" value="1"/>
</dbReference>
<dbReference type="Proteomes" id="UP000095329">
    <property type="component" value="Unassembled WGS sequence"/>
</dbReference>
<dbReference type="InterPro" id="IPR036736">
    <property type="entry name" value="ACP-like_sf"/>
</dbReference>
<dbReference type="InterPro" id="IPR009081">
    <property type="entry name" value="PP-bd_ACP"/>
</dbReference>
<dbReference type="Pfam" id="PF00550">
    <property type="entry name" value="PP-binding"/>
    <property type="match status" value="1"/>
</dbReference>
<sequence length="78" mass="8092">MTFELVKEILTTKGGLAPGPITPDASLAGAGVDSMALVVLSLQLEDRLGLEISEDDLSTAASVGGLAEMISRHAERRV</sequence>
<dbReference type="Gene3D" id="1.10.1200.10">
    <property type="entry name" value="ACP-like"/>
    <property type="match status" value="1"/>
</dbReference>
<dbReference type="AlphaFoldDB" id="A0A1D3DLH4"/>
<evidence type="ECO:0000313" key="5">
    <source>
        <dbReference type="Proteomes" id="UP000095329"/>
    </source>
</evidence>
<dbReference type="STRING" id="1306406.J116_000330"/>
<dbReference type="eggNOG" id="ENOG5031XR9">
    <property type="taxonomic scope" value="Bacteria"/>
</dbReference>
<keyword evidence="2" id="KW-0597">Phosphoprotein</keyword>
<dbReference type="RefSeq" id="WP_023591368.1">
    <property type="nucleotide sequence ID" value="NZ_ASHX02000001.1"/>
</dbReference>
<keyword evidence="1" id="KW-0596">Phosphopantetheine</keyword>
<dbReference type="InterPro" id="IPR020806">
    <property type="entry name" value="PKS_PP-bd"/>
</dbReference>